<dbReference type="OrthoDB" id="427518at2759"/>
<organism evidence="1 2">
    <name type="scientific">Rhynchophorus ferrugineus</name>
    <name type="common">Red palm weevil</name>
    <name type="synonym">Curculio ferrugineus</name>
    <dbReference type="NCBI Taxonomy" id="354439"/>
    <lineage>
        <taxon>Eukaryota</taxon>
        <taxon>Metazoa</taxon>
        <taxon>Ecdysozoa</taxon>
        <taxon>Arthropoda</taxon>
        <taxon>Hexapoda</taxon>
        <taxon>Insecta</taxon>
        <taxon>Pterygota</taxon>
        <taxon>Neoptera</taxon>
        <taxon>Endopterygota</taxon>
        <taxon>Coleoptera</taxon>
        <taxon>Polyphaga</taxon>
        <taxon>Cucujiformia</taxon>
        <taxon>Curculionidae</taxon>
        <taxon>Dryophthorinae</taxon>
        <taxon>Rhynchophorus</taxon>
    </lineage>
</organism>
<keyword evidence="2" id="KW-1185">Reference proteome</keyword>
<reference evidence="1" key="1">
    <citation type="submission" date="2020-08" db="EMBL/GenBank/DDBJ databases">
        <title>Genome sequencing and assembly of the red palm weevil Rhynchophorus ferrugineus.</title>
        <authorList>
            <person name="Dias G.B."/>
            <person name="Bergman C.M."/>
            <person name="Manee M."/>
        </authorList>
    </citation>
    <scope>NUCLEOTIDE SEQUENCE</scope>
    <source>
        <strain evidence="1">AA-2017</strain>
        <tissue evidence="1">Whole larva</tissue>
    </source>
</reference>
<evidence type="ECO:0000313" key="1">
    <source>
        <dbReference type="EMBL" id="KAF7277654.1"/>
    </source>
</evidence>
<evidence type="ECO:0000313" key="2">
    <source>
        <dbReference type="Proteomes" id="UP000625711"/>
    </source>
</evidence>
<proteinExistence type="predicted"/>
<name>A0A834IDG0_RHYFE</name>
<accession>A0A834IDG0</accession>
<protein>
    <submittedName>
        <fullName evidence="1">Uncharacterized protein</fullName>
    </submittedName>
</protein>
<dbReference type="Proteomes" id="UP000625711">
    <property type="component" value="Unassembled WGS sequence"/>
</dbReference>
<comment type="caution">
    <text evidence="1">The sequence shown here is derived from an EMBL/GenBank/DDBJ whole genome shotgun (WGS) entry which is preliminary data.</text>
</comment>
<feature type="non-terminal residue" evidence="1">
    <location>
        <position position="195"/>
    </location>
</feature>
<gene>
    <name evidence="1" type="ORF">GWI33_000990</name>
</gene>
<dbReference type="AlphaFoldDB" id="A0A834IDG0"/>
<dbReference type="EMBL" id="JAACXV010000530">
    <property type="protein sequence ID" value="KAF7277654.1"/>
    <property type="molecule type" value="Genomic_DNA"/>
</dbReference>
<sequence length="195" mass="22157">MPSLTPLHETYCRWDTTPPNQADVLEGLAQLVTVNLLGVHDTIQLLHREILLRTLGFTQEQSNRILARPLVQKLFKQGYSFAQSYGQNILAPALRHLNFRFPALQHKTLSPAMHYMVGALNGVMGNYLFQHQNPLALPMVFYDHYGQRLQGDLAGRVVIMVHGLCMNHLTWSKNNFGGVGEKLLAQRDHNVMLYL</sequence>